<keyword evidence="3" id="KW-1185">Reference proteome</keyword>
<name>A0A0L6U8B8_9BASI</name>
<keyword evidence="1" id="KW-0472">Membrane</keyword>
<reference evidence="2 3" key="1">
    <citation type="submission" date="2015-08" db="EMBL/GenBank/DDBJ databases">
        <title>Next Generation Sequencing and Analysis of the Genome of Puccinia sorghi L Schw, the Causal Agent of Maize Common Rust.</title>
        <authorList>
            <person name="Rochi L."/>
            <person name="Burguener G."/>
            <person name="Darino M."/>
            <person name="Turjanski A."/>
            <person name="Kreff E."/>
            <person name="Dieguez M.J."/>
            <person name="Sacco F."/>
        </authorList>
    </citation>
    <scope>NUCLEOTIDE SEQUENCE [LARGE SCALE GENOMIC DNA]</scope>
    <source>
        <strain evidence="2 3">RO10H11247</strain>
    </source>
</reference>
<feature type="transmembrane region" description="Helical" evidence="1">
    <location>
        <begin position="209"/>
        <end position="231"/>
    </location>
</feature>
<accession>A0A0L6U8B8</accession>
<comment type="caution">
    <text evidence="2">The sequence shown here is derived from an EMBL/GenBank/DDBJ whole genome shotgun (WGS) entry which is preliminary data.</text>
</comment>
<dbReference type="AlphaFoldDB" id="A0A0L6U8B8"/>
<evidence type="ECO:0000313" key="2">
    <source>
        <dbReference type="EMBL" id="KNZ44537.1"/>
    </source>
</evidence>
<gene>
    <name evidence="2" type="ORF">VP01_905g2</name>
</gene>
<evidence type="ECO:0000256" key="1">
    <source>
        <dbReference type="SAM" id="Phobius"/>
    </source>
</evidence>
<protein>
    <submittedName>
        <fullName evidence="2">Uncharacterized protein</fullName>
    </submittedName>
</protein>
<dbReference type="EMBL" id="LAVV01014671">
    <property type="protein sequence ID" value="KNZ44537.1"/>
    <property type="molecule type" value="Genomic_DNA"/>
</dbReference>
<sequence length="512" mass="58200">MGVCQNSGLLLGCRGSCTCNIARNSFDLIPQSHQSLKVQSLSRHLKISSTAIDLLRALLQCVSFTFWFHCGKLLNGEYYSPNLITNTLFYGPLHTETQKETMNIDKYLEVFHPNTHNSTPCFPHPVSSCTLYQICQFPLPTTPPLPPPHSSGMPKLRTPGYPPAQFAPAAPSEGTLVCPILLQCPLKPPKPPLLCACLLPHFLCRLQKLTLNILSFVYFGPSQLSMCTMLLHNARIFKTSTIFDNLSLFHNFHVLHDARRTLLRPLFVVLFIFLHFFVNCLVLSFHSTVNILRFHFCNGDTLITTLPQFFIYWRRFVVVWSVLKFLKFLMKKFRTEIFKIEVLTLQILHPTPFMLRMCYTSNIFCGAVILTWANTTRHFWWHVCPGLEDGWILSISFSRDHRSQRDSLGLPICWSLVKLVVLLMKDEVLEKKCQRVQSVSWRLILLCVACYDLVTPSGTCQGFPQLGDYLQPLHLCTATSQKCLVCTGSCDEITSTSTSTPITTSSHSNELQ</sequence>
<keyword evidence="1" id="KW-0812">Transmembrane</keyword>
<dbReference type="Proteomes" id="UP000037035">
    <property type="component" value="Unassembled WGS sequence"/>
</dbReference>
<evidence type="ECO:0000313" key="3">
    <source>
        <dbReference type="Proteomes" id="UP000037035"/>
    </source>
</evidence>
<keyword evidence="1" id="KW-1133">Transmembrane helix</keyword>
<organism evidence="2 3">
    <name type="scientific">Puccinia sorghi</name>
    <dbReference type="NCBI Taxonomy" id="27349"/>
    <lineage>
        <taxon>Eukaryota</taxon>
        <taxon>Fungi</taxon>
        <taxon>Dikarya</taxon>
        <taxon>Basidiomycota</taxon>
        <taxon>Pucciniomycotina</taxon>
        <taxon>Pucciniomycetes</taxon>
        <taxon>Pucciniales</taxon>
        <taxon>Pucciniaceae</taxon>
        <taxon>Puccinia</taxon>
    </lineage>
</organism>
<dbReference type="VEuPathDB" id="FungiDB:VP01_905g2"/>
<feature type="transmembrane region" description="Helical" evidence="1">
    <location>
        <begin position="266"/>
        <end position="289"/>
    </location>
</feature>
<proteinExistence type="predicted"/>